<evidence type="ECO:0000313" key="2">
    <source>
        <dbReference type="Proteomes" id="UP000257109"/>
    </source>
</evidence>
<dbReference type="AlphaFoldDB" id="A0A371HVC1"/>
<protein>
    <submittedName>
        <fullName evidence="1">Uncharacterized protein</fullName>
    </submittedName>
</protein>
<accession>A0A371HVC1</accession>
<sequence>MAPTLDEYERILDQPLTNNPPYLYQGNFLSWGRMAKLLKTTKFEVFLEEGKWEDFINLFGLAIYGIFSYPT</sequence>
<reference evidence="1" key="1">
    <citation type="submission" date="2018-05" db="EMBL/GenBank/DDBJ databases">
        <title>Draft genome of Mucuna pruriens seed.</title>
        <authorList>
            <person name="Nnadi N.E."/>
            <person name="Vos R."/>
            <person name="Hasami M.H."/>
            <person name="Devisetty U.K."/>
            <person name="Aguiy J.C."/>
        </authorList>
    </citation>
    <scope>NUCLEOTIDE SEQUENCE [LARGE SCALE GENOMIC DNA]</scope>
    <source>
        <strain evidence="1">JCA_2017</strain>
    </source>
</reference>
<dbReference type="Proteomes" id="UP000257109">
    <property type="component" value="Unassembled WGS sequence"/>
</dbReference>
<name>A0A371HVC1_MUCPR</name>
<proteinExistence type="predicted"/>
<evidence type="ECO:0000313" key="1">
    <source>
        <dbReference type="EMBL" id="RDY06727.1"/>
    </source>
</evidence>
<gene>
    <name evidence="1" type="ORF">CR513_09253</name>
</gene>
<keyword evidence="2" id="KW-1185">Reference proteome</keyword>
<organism evidence="1 2">
    <name type="scientific">Mucuna pruriens</name>
    <name type="common">Velvet bean</name>
    <name type="synonym">Dolichos pruriens</name>
    <dbReference type="NCBI Taxonomy" id="157652"/>
    <lineage>
        <taxon>Eukaryota</taxon>
        <taxon>Viridiplantae</taxon>
        <taxon>Streptophyta</taxon>
        <taxon>Embryophyta</taxon>
        <taxon>Tracheophyta</taxon>
        <taxon>Spermatophyta</taxon>
        <taxon>Magnoliopsida</taxon>
        <taxon>eudicotyledons</taxon>
        <taxon>Gunneridae</taxon>
        <taxon>Pentapetalae</taxon>
        <taxon>rosids</taxon>
        <taxon>fabids</taxon>
        <taxon>Fabales</taxon>
        <taxon>Fabaceae</taxon>
        <taxon>Papilionoideae</taxon>
        <taxon>50 kb inversion clade</taxon>
        <taxon>NPAAA clade</taxon>
        <taxon>indigoferoid/millettioid clade</taxon>
        <taxon>Phaseoleae</taxon>
        <taxon>Mucuna</taxon>
    </lineage>
</organism>
<comment type="caution">
    <text evidence="1">The sequence shown here is derived from an EMBL/GenBank/DDBJ whole genome shotgun (WGS) entry which is preliminary data.</text>
</comment>
<dbReference type="EMBL" id="QJKJ01001629">
    <property type="protein sequence ID" value="RDY06727.1"/>
    <property type="molecule type" value="Genomic_DNA"/>
</dbReference>
<feature type="non-terminal residue" evidence="1">
    <location>
        <position position="1"/>
    </location>
</feature>